<comment type="caution">
    <text evidence="1">The sequence shown here is derived from an EMBL/GenBank/DDBJ whole genome shotgun (WGS) entry which is preliminary data.</text>
</comment>
<name>A0AA39QMB8_9AGAR</name>
<organism evidence="1 2">
    <name type="scientific">Armillaria luteobubalina</name>
    <dbReference type="NCBI Taxonomy" id="153913"/>
    <lineage>
        <taxon>Eukaryota</taxon>
        <taxon>Fungi</taxon>
        <taxon>Dikarya</taxon>
        <taxon>Basidiomycota</taxon>
        <taxon>Agaricomycotina</taxon>
        <taxon>Agaricomycetes</taxon>
        <taxon>Agaricomycetidae</taxon>
        <taxon>Agaricales</taxon>
        <taxon>Marasmiineae</taxon>
        <taxon>Physalacriaceae</taxon>
        <taxon>Armillaria</taxon>
    </lineage>
</organism>
<evidence type="ECO:0000313" key="1">
    <source>
        <dbReference type="EMBL" id="KAK0505585.1"/>
    </source>
</evidence>
<dbReference type="EMBL" id="JAUEPU010000002">
    <property type="protein sequence ID" value="KAK0505585.1"/>
    <property type="molecule type" value="Genomic_DNA"/>
</dbReference>
<dbReference type="AlphaFoldDB" id="A0AA39QMB8"/>
<dbReference type="Proteomes" id="UP001175228">
    <property type="component" value="Unassembled WGS sequence"/>
</dbReference>
<sequence>MPLTFYYHCNGLQTQDPFFGDQNQINTRSASLGDEYPAKILLEAERRYGSTFVQLGIEKLSMFSGWHRSKHRKTYHYTLRGYNRAGWMTITLEMEAGNNDGVFPYGQQHWTYWLAQAGAQGNLKAKYFFDARDHVEMWAGVPYHPDESLLGDNVVDYPWAYLTSVVAAAPCYPHHWFVTNRMMTAAGDAPYGEGLKMKEGHDRGEA</sequence>
<reference evidence="1" key="1">
    <citation type="submission" date="2023-06" db="EMBL/GenBank/DDBJ databases">
        <authorList>
            <consortium name="Lawrence Berkeley National Laboratory"/>
            <person name="Ahrendt S."/>
            <person name="Sahu N."/>
            <person name="Indic B."/>
            <person name="Wong-Bajracharya J."/>
            <person name="Merenyi Z."/>
            <person name="Ke H.-M."/>
            <person name="Monk M."/>
            <person name="Kocsube S."/>
            <person name="Drula E."/>
            <person name="Lipzen A."/>
            <person name="Balint B."/>
            <person name="Henrissat B."/>
            <person name="Andreopoulos B."/>
            <person name="Martin F.M."/>
            <person name="Harder C.B."/>
            <person name="Rigling D."/>
            <person name="Ford K.L."/>
            <person name="Foster G.D."/>
            <person name="Pangilinan J."/>
            <person name="Papanicolaou A."/>
            <person name="Barry K."/>
            <person name="LaButti K."/>
            <person name="Viragh M."/>
            <person name="Koriabine M."/>
            <person name="Yan M."/>
            <person name="Riley R."/>
            <person name="Champramary S."/>
            <person name="Plett K.L."/>
            <person name="Tsai I.J."/>
            <person name="Slot J."/>
            <person name="Sipos G."/>
            <person name="Plett J."/>
            <person name="Nagy L.G."/>
            <person name="Grigoriev I.V."/>
        </authorList>
    </citation>
    <scope>NUCLEOTIDE SEQUENCE</scope>
    <source>
        <strain evidence="1">HWK02</strain>
    </source>
</reference>
<keyword evidence="2" id="KW-1185">Reference proteome</keyword>
<gene>
    <name evidence="1" type="ORF">EDD18DRAFT_1098921</name>
</gene>
<accession>A0AA39QMB8</accession>
<evidence type="ECO:0000313" key="2">
    <source>
        <dbReference type="Proteomes" id="UP001175228"/>
    </source>
</evidence>
<protein>
    <submittedName>
        <fullName evidence="1">Uncharacterized protein</fullName>
    </submittedName>
</protein>
<proteinExistence type="predicted"/>